<dbReference type="AlphaFoldDB" id="A0A1H2N3C4"/>
<dbReference type="SUPFAM" id="SSF56112">
    <property type="entry name" value="Protein kinase-like (PK-like)"/>
    <property type="match status" value="1"/>
</dbReference>
<organism evidence="1 2">
    <name type="scientific">Pseudomonas sihuiensis</name>
    <dbReference type="NCBI Taxonomy" id="1274359"/>
    <lineage>
        <taxon>Bacteria</taxon>
        <taxon>Pseudomonadati</taxon>
        <taxon>Pseudomonadota</taxon>
        <taxon>Gammaproteobacteria</taxon>
        <taxon>Pseudomonadales</taxon>
        <taxon>Pseudomonadaceae</taxon>
        <taxon>Pseudomonas</taxon>
    </lineage>
</organism>
<dbReference type="RefSeq" id="WP_021487838.1">
    <property type="nucleotide sequence ID" value="NZ_LT629797.1"/>
</dbReference>
<name>A0A1H2N3C4_9PSED</name>
<sequence>MRTISTLQLDALLQNSTPIESDGFGLKVARLSDGNFLKFYRRKRLLSSALWILPSKRFASNVQRLKELGVACPDVVELLLIPDRQLNAVLYRPLPGDTLRNHWRRIDAEQRSIEVRQFGAFLAHLHQSGVYFRSLHLGNVLRLPDGTLGLIDLSDMKVGSHPLNAGKRKRNIQHILRYPEDTAWLTQQHRQDWVAGYAQNCSSRHAMSFERALNKAYPPLP</sequence>
<keyword evidence="2" id="KW-1185">Reference proteome</keyword>
<reference evidence="2" key="1">
    <citation type="submission" date="2016-10" db="EMBL/GenBank/DDBJ databases">
        <authorList>
            <person name="Varghese N."/>
            <person name="Submissions S."/>
        </authorList>
    </citation>
    <scope>NUCLEOTIDE SEQUENCE [LARGE SCALE GENOMIC DNA]</scope>
    <source>
        <strain evidence="2">KCTC 32246</strain>
    </source>
</reference>
<dbReference type="InterPro" id="IPR011009">
    <property type="entry name" value="Kinase-like_dom_sf"/>
</dbReference>
<gene>
    <name evidence="1" type="ORF">SAMN05216363_4559</name>
</gene>
<dbReference type="EMBL" id="LT629797">
    <property type="protein sequence ID" value="SDU99661.1"/>
    <property type="molecule type" value="Genomic_DNA"/>
</dbReference>
<accession>A0A1H2N3C4</accession>
<evidence type="ECO:0000313" key="1">
    <source>
        <dbReference type="EMBL" id="SDU99661.1"/>
    </source>
</evidence>
<evidence type="ECO:0008006" key="3">
    <source>
        <dbReference type="Google" id="ProtNLM"/>
    </source>
</evidence>
<evidence type="ECO:0000313" key="2">
    <source>
        <dbReference type="Proteomes" id="UP000198675"/>
    </source>
</evidence>
<dbReference type="Proteomes" id="UP000198675">
    <property type="component" value="Chromosome I"/>
</dbReference>
<proteinExistence type="predicted"/>
<protein>
    <recommendedName>
        <fullName evidence="3">Lipopolysaccharide kinase (Kdo/WaaP) family protein</fullName>
    </recommendedName>
</protein>